<evidence type="ECO:0000256" key="4">
    <source>
        <dbReference type="ARBA" id="ARBA00023027"/>
    </source>
</evidence>
<comment type="subcellular location">
    <subcellularLocation>
        <location evidence="1">Nucleus</location>
    </subcellularLocation>
</comment>
<keyword evidence="9" id="KW-1185">Reference proteome</keyword>
<dbReference type="Proteomes" id="UP000663829">
    <property type="component" value="Unassembled WGS sequence"/>
</dbReference>
<feature type="region of interest" description="Disordered" evidence="6">
    <location>
        <begin position="721"/>
        <end position="793"/>
    </location>
</feature>
<dbReference type="EMBL" id="CAJNOQ010002019">
    <property type="protein sequence ID" value="CAF0933521.1"/>
    <property type="molecule type" value="Genomic_DNA"/>
</dbReference>
<protein>
    <recommendedName>
        <fullName evidence="10">Poly [ADP-ribose] polymerase</fullName>
    </recommendedName>
</protein>
<dbReference type="GO" id="GO:0005737">
    <property type="term" value="C:cytoplasm"/>
    <property type="evidence" value="ECO:0007669"/>
    <property type="project" value="TreeGrafter"/>
</dbReference>
<dbReference type="OrthoDB" id="406099at2759"/>
<keyword evidence="3" id="KW-0808">Transferase</keyword>
<dbReference type="InterPro" id="IPR013785">
    <property type="entry name" value="Aldolase_TIM"/>
</dbReference>
<dbReference type="SUPFAM" id="SSF56399">
    <property type="entry name" value="ADP-ribosylation"/>
    <property type="match status" value="1"/>
</dbReference>
<dbReference type="Gene3D" id="3.20.20.70">
    <property type="entry name" value="Aldolase class I"/>
    <property type="match status" value="1"/>
</dbReference>
<evidence type="ECO:0000256" key="1">
    <source>
        <dbReference type="ARBA" id="ARBA00004123"/>
    </source>
</evidence>
<organism evidence="7 9">
    <name type="scientific">Didymodactylos carnosus</name>
    <dbReference type="NCBI Taxonomy" id="1234261"/>
    <lineage>
        <taxon>Eukaryota</taxon>
        <taxon>Metazoa</taxon>
        <taxon>Spiralia</taxon>
        <taxon>Gnathifera</taxon>
        <taxon>Rotifera</taxon>
        <taxon>Eurotatoria</taxon>
        <taxon>Bdelloidea</taxon>
        <taxon>Philodinida</taxon>
        <taxon>Philodinidae</taxon>
        <taxon>Didymodactylos</taxon>
    </lineage>
</organism>
<feature type="compositionally biased region" description="Basic and acidic residues" evidence="6">
    <location>
        <begin position="883"/>
        <end position="897"/>
    </location>
</feature>
<proteinExistence type="predicted"/>
<dbReference type="PANTHER" id="PTHR14453:SF67">
    <property type="entry name" value="POLY [ADP-RIBOSE] POLYMERASE"/>
    <property type="match status" value="1"/>
</dbReference>
<dbReference type="GO" id="GO:0016757">
    <property type="term" value="F:glycosyltransferase activity"/>
    <property type="evidence" value="ECO:0007669"/>
    <property type="project" value="UniProtKB-KW"/>
</dbReference>
<sequence>MLKHQTVMSSNIRPLLTPSLEQQSVITTTEVEPLANSWRKQTTLPSNGNTMYRTQQSQLAARAHVSAIPPSISRSDSFIRSSPEPQDSSSVNTTSTSVPIGIQIFWLMPNCDAHIIDLLFSNQSKCFGGPIEEQTIYKHLGVASVVYKNHLTAVEVVTHGPVTFHDFVFHTRLLKRTLDTRVIYFSNLPQDEEERLKLYINAVSPLENSLEIKFYDSKITADNYVGALVQFENDIDFNQIVKNIENRPRCHNRLVKYRQLYKPETLLVEYDDEKSADDVKTLFLNDHRIFHIKIHECCAFVHFFSNDDVKKWLSYPFPAHIRLQIIYIDIYTQKEFNDYLQKHLEEIKIKPKQIYVHNIQLPEKIEQKSVLIETKTKQECLSKEQIEVCNTEVPKTPSPPQLVAPPPLISNSKQQLKTAVKSNDEKLTSQLLTQTKAKIISDQKNTVLNTNSASLLQKQKSVVQMSSATKSEKMLPDTKQHSELITKPSLSKQQKPTEPVVKKENDNISKKASTIPSTKIIPKKENDTVVNDKQMSTKSTLQSSIEKKQDIKTLQPMQSAINNQIKNVTVQKSVETKTKHLPLTTSTVKEKENIDSSATKQTHIDSKDSDIEKEDEANTTSGGDDNMSSNESLDETNDNNDEIEWQKCLYKNLMSANSEMQQNGGGDENHLEAPYTFLYGDDYCISMKNRKFANAFIDCFHHCMENSVNPERMNKSLIKFRTTTVTPKNPPVVVQQERIQKQEKKKRRKRNRKQNKNQQQTVTDKHSEVENYGNDEDDPTNNISEHENHLPNMPRVVLTDDLKPVTLVDHDDLQDLDDDTNQAEWQNVGSKKRKDIKLPSQQQRRQKGSARKRKTRPIQTLEQQQKMKKTMNGNGTSHPTDLIIDKKDIVQSKKTEQTHQLSMTNIQQQSKLSSLSSSTAPPNTSLEQQLISPPVSHATTIYIDNCRVRGFFHQKSFESFKTQLRQVFQINSIHFSKTAYTITIDGQKLFVEKCLHFLEKIGAYLRTMSVLHDNLPKTGFNSIVKTSTITHQIPYLFDKNADYDRLFSSCSRLIDWQLKQHYAQQLCIYCRSKAKQLIISYLEIPDNQQQNSILGEAIKQKVTLLLKQFIYIPIYVPNELQCTKRWQLFFKIHLYDQSSLNKHVLIRRISNIIQLYGISSYVSQLQLLITKFLDANRYETEVIESQQANGLQSLFKREFRELESSDLFKEAELKFIYRKRSNDLIMKCFQDKIEQVKGKIQKMRLNLSTHTYQVKSQIMSRYFEKSNDLLQIASQSTCIITIEPRKDYSKPDESLINIKLISKSQDNIQKALRMIKETEARNYLLKRLEYTEINDFTPQEVLRVENECKQRNVTFQIDQKNAYIIIDGLNEDVIEIDKYVMALIVDVVRRDIKLRTNTIVWSYRNNITQKSIAYDDNMKEQLEKFYLEKRGGLVSIEDTNGKQHLFDLDKMVELSTPGNSTGNLTISRKDLKNQCKVQMPAHWSPMSNSWAKVLLDKSDAEYQKILKIANMIPAGCISEVYRIQNNRLYQQYLAHKETFSSRFHELDYEKILYRIETANSTIIDDICQNGFNRSHNDPTCAHYGHGVHFYRKAIDIDHSLTLSSRMMMHNSHMNDGETSIRCLFVCKVLVGRMTVGNASVKLPSLPKEGRWKWHDHQLIYENYDGFDDRVPKKNTSEVLKLDIRTGTEVWRKQNRPVQYIIKTKDNVQITLADVVQATLNVMSDTHYIPIEFEEYVRFPQVQDFLLCLLNYFQWFFEISDDTLLENHIGYTHNEKERISVAYTRALRALRELDCKYATLLLGTGLKDYHHMRNGELHYSCDNLDRTIFEHIEKCLKNIANDSSRFSTTPQAFYRLADMKNRSTICPIDSVKKLKSHKKETGEDETKYKKKWTRNCWDHWRTTLQFRFGASKIEPSKTCLLTCEEKIQLCHIVTRCQTDYITTSTGFSTHDTTLEDIKLLREKCDENVKIKASAGIIHIESVRELLDAGATRLGTSFGAKLVEDLWKT</sequence>
<feature type="region of interest" description="Disordered" evidence="6">
    <location>
        <begin position="812"/>
        <end position="927"/>
    </location>
</feature>
<feature type="region of interest" description="Disordered" evidence="6">
    <location>
        <begin position="581"/>
        <end position="640"/>
    </location>
</feature>
<feature type="compositionally biased region" description="Low complexity" evidence="6">
    <location>
        <begin position="907"/>
        <end position="918"/>
    </location>
</feature>
<keyword evidence="2" id="KW-0328">Glycosyltransferase</keyword>
<dbReference type="EMBL" id="CAJOBC010002019">
    <property type="protein sequence ID" value="CAF3711128.1"/>
    <property type="molecule type" value="Genomic_DNA"/>
</dbReference>
<evidence type="ECO:0000256" key="5">
    <source>
        <dbReference type="ARBA" id="ARBA00023242"/>
    </source>
</evidence>
<evidence type="ECO:0000313" key="7">
    <source>
        <dbReference type="EMBL" id="CAF0933521.1"/>
    </source>
</evidence>
<comment type="caution">
    <text evidence="7">The sequence shown here is derived from an EMBL/GenBank/DDBJ whole genome shotgun (WGS) entry which is preliminary data.</text>
</comment>
<evidence type="ECO:0000256" key="6">
    <source>
        <dbReference type="SAM" id="MobiDB-lite"/>
    </source>
</evidence>
<evidence type="ECO:0000256" key="2">
    <source>
        <dbReference type="ARBA" id="ARBA00022676"/>
    </source>
</evidence>
<reference evidence="7" key="1">
    <citation type="submission" date="2021-02" db="EMBL/GenBank/DDBJ databases">
        <authorList>
            <person name="Nowell W R."/>
        </authorList>
    </citation>
    <scope>NUCLEOTIDE SEQUENCE</scope>
</reference>
<feature type="compositionally biased region" description="Basic residues" evidence="6">
    <location>
        <begin position="844"/>
        <end position="856"/>
    </location>
</feature>
<feature type="region of interest" description="Disordered" evidence="6">
    <location>
        <begin position="72"/>
        <end position="95"/>
    </location>
</feature>
<dbReference type="Proteomes" id="UP000681722">
    <property type="component" value="Unassembled WGS sequence"/>
</dbReference>
<dbReference type="SUPFAM" id="SSF51569">
    <property type="entry name" value="Aldolase"/>
    <property type="match status" value="1"/>
</dbReference>
<dbReference type="GO" id="GO:0005634">
    <property type="term" value="C:nucleus"/>
    <property type="evidence" value="ECO:0007669"/>
    <property type="project" value="UniProtKB-SubCell"/>
</dbReference>
<evidence type="ECO:0008006" key="10">
    <source>
        <dbReference type="Google" id="ProtNLM"/>
    </source>
</evidence>
<feature type="compositionally biased region" description="Polar residues" evidence="6">
    <location>
        <begin position="618"/>
        <end position="631"/>
    </location>
</feature>
<keyword evidence="5" id="KW-0539">Nucleus</keyword>
<name>A0A814C0U7_9BILA</name>
<feature type="compositionally biased region" description="Basic residues" evidence="6">
    <location>
        <begin position="743"/>
        <end position="755"/>
    </location>
</feature>
<feature type="compositionally biased region" description="Low complexity" evidence="6">
    <location>
        <begin position="722"/>
        <end position="737"/>
    </location>
</feature>
<evidence type="ECO:0000256" key="3">
    <source>
        <dbReference type="ARBA" id="ARBA00022679"/>
    </source>
</evidence>
<accession>A0A814C0U7</accession>
<gene>
    <name evidence="7" type="ORF">GPM918_LOCUS10315</name>
    <name evidence="8" type="ORF">SRO942_LOCUS10316</name>
</gene>
<evidence type="ECO:0000313" key="8">
    <source>
        <dbReference type="EMBL" id="CAF3711128.1"/>
    </source>
</evidence>
<dbReference type="PANTHER" id="PTHR14453">
    <property type="entry name" value="PARP/ZINC FINGER CCCH TYPE DOMAIN CONTAINING PROTEIN"/>
    <property type="match status" value="1"/>
</dbReference>
<dbReference type="InterPro" id="IPR052056">
    <property type="entry name" value="Mono-ARTD/PARP"/>
</dbReference>
<dbReference type="GO" id="GO:0003714">
    <property type="term" value="F:transcription corepressor activity"/>
    <property type="evidence" value="ECO:0007669"/>
    <property type="project" value="TreeGrafter"/>
</dbReference>
<dbReference type="GO" id="GO:0010629">
    <property type="term" value="P:negative regulation of gene expression"/>
    <property type="evidence" value="ECO:0007669"/>
    <property type="project" value="TreeGrafter"/>
</dbReference>
<keyword evidence="4" id="KW-0520">NAD</keyword>
<evidence type="ECO:0000313" key="9">
    <source>
        <dbReference type="Proteomes" id="UP000663829"/>
    </source>
</evidence>
<dbReference type="Gene3D" id="3.90.228.10">
    <property type="match status" value="1"/>
</dbReference>